<sequence length="265" mass="29219">MRQHHSVKGRELSQLFTVTEGQGRPLVVLHGWGMNQRVWQPIRARLLQQAQVTWVDLPGHGRSSALKLGQLEAVVEQLIPIIPDGAVLMGWSLGGIIAQALAQRLPQQVSALMLIATTPRFVVAEDWPYALSAEVLQEFADNLAQDYTATVKRFFALQFMGVRSDPAALQALRDQILQEPASLAALEDGLAILGSADCRPTPVKQPCLWILGRLDKLIPSSLALGLQTLHYPAEQIVVLPKAAHLPFVTHPDEFMNLVEDFMHAL</sequence>
<feature type="active site" evidence="5">
    <location>
        <position position="215"/>
    </location>
</feature>
<dbReference type="GO" id="GO:0090499">
    <property type="term" value="F:pimelyl-[acyl-carrier protein] methyl ester esterase activity"/>
    <property type="evidence" value="ECO:0007669"/>
    <property type="project" value="UniProtKB-EC"/>
</dbReference>
<comment type="function">
    <text evidence="5">The physiological role of BioH is to remove the methyl group introduced by BioC when the pimeloyl moiety is complete. It allows to synthesize pimeloyl-ACP via the fatty acid synthetic pathway through the hydrolysis of the ester bonds of pimeloyl-ACP esters.</text>
</comment>
<dbReference type="PANTHER" id="PTHR43194">
    <property type="entry name" value="HYDROLASE ALPHA/BETA FOLD FAMILY"/>
    <property type="match status" value="1"/>
</dbReference>
<evidence type="ECO:0000313" key="7">
    <source>
        <dbReference type="EMBL" id="SKA69283.1"/>
    </source>
</evidence>
<comment type="catalytic activity">
    <reaction evidence="5">
        <text>6-carboxyhexanoyl-[ACP] methyl ester + H2O = 6-carboxyhexanoyl-[ACP] + methanol + H(+)</text>
        <dbReference type="Rhea" id="RHEA:42700"/>
        <dbReference type="Rhea" id="RHEA-COMP:9955"/>
        <dbReference type="Rhea" id="RHEA-COMP:10186"/>
        <dbReference type="ChEBI" id="CHEBI:15377"/>
        <dbReference type="ChEBI" id="CHEBI:15378"/>
        <dbReference type="ChEBI" id="CHEBI:17790"/>
        <dbReference type="ChEBI" id="CHEBI:78846"/>
        <dbReference type="ChEBI" id="CHEBI:82735"/>
        <dbReference type="EC" id="3.1.1.85"/>
    </reaction>
</comment>
<evidence type="ECO:0000256" key="5">
    <source>
        <dbReference type="HAMAP-Rule" id="MF_01260"/>
    </source>
</evidence>
<dbReference type="NCBIfam" id="TIGR01738">
    <property type="entry name" value="bioH"/>
    <property type="match status" value="1"/>
</dbReference>
<organism evidence="7 8">
    <name type="scientific">Thiothrix eikelboomii</name>
    <dbReference type="NCBI Taxonomy" id="92487"/>
    <lineage>
        <taxon>Bacteria</taxon>
        <taxon>Pseudomonadati</taxon>
        <taxon>Pseudomonadota</taxon>
        <taxon>Gammaproteobacteria</taxon>
        <taxon>Thiotrichales</taxon>
        <taxon>Thiotrichaceae</taxon>
        <taxon>Thiothrix</taxon>
    </lineage>
</organism>
<dbReference type="AlphaFoldDB" id="A0A1T4VW99"/>
<protein>
    <recommendedName>
        <fullName evidence="5">Pimeloyl-[acyl-carrier protein] methyl ester esterase</fullName>
        <ecNumber evidence="5">3.1.1.85</ecNumber>
    </recommendedName>
    <alternativeName>
        <fullName evidence="5">Biotin synthesis protein BioH</fullName>
    </alternativeName>
    <alternativeName>
        <fullName evidence="5">Carboxylesterase BioH</fullName>
    </alternativeName>
</protein>
<feature type="binding site" evidence="5">
    <location>
        <position position="32"/>
    </location>
    <ligand>
        <name>substrate</name>
    </ligand>
</feature>
<dbReference type="InterPro" id="IPR010076">
    <property type="entry name" value="BioH"/>
</dbReference>
<keyword evidence="3 5" id="KW-0093">Biotin biosynthesis</keyword>
<dbReference type="STRING" id="92487.SAMN02745130_00425"/>
<evidence type="ECO:0000256" key="2">
    <source>
        <dbReference type="ARBA" id="ARBA00022490"/>
    </source>
</evidence>
<evidence type="ECO:0000256" key="3">
    <source>
        <dbReference type="ARBA" id="ARBA00022756"/>
    </source>
</evidence>
<gene>
    <name evidence="5" type="primary">bioH</name>
    <name evidence="7" type="ORF">SAMN02745130_00425</name>
</gene>
<dbReference type="UniPathway" id="UPA00078"/>
<proteinExistence type="inferred from homology"/>
<keyword evidence="2 5" id="KW-0963">Cytoplasm</keyword>
<evidence type="ECO:0000256" key="4">
    <source>
        <dbReference type="ARBA" id="ARBA00022801"/>
    </source>
</evidence>
<feature type="binding site" evidence="5">
    <location>
        <begin position="154"/>
        <end position="158"/>
    </location>
    <ligand>
        <name>substrate</name>
    </ligand>
</feature>
<dbReference type="GO" id="GO:0009102">
    <property type="term" value="P:biotin biosynthetic process"/>
    <property type="evidence" value="ECO:0007669"/>
    <property type="project" value="UniProtKB-UniRule"/>
</dbReference>
<evidence type="ECO:0000259" key="6">
    <source>
        <dbReference type="Pfam" id="PF12697"/>
    </source>
</evidence>
<dbReference type="Pfam" id="PF12697">
    <property type="entry name" value="Abhydrolase_6"/>
    <property type="match status" value="1"/>
</dbReference>
<reference evidence="7 8" key="1">
    <citation type="submission" date="2017-02" db="EMBL/GenBank/DDBJ databases">
        <authorList>
            <person name="Peterson S.W."/>
        </authorList>
    </citation>
    <scope>NUCLEOTIDE SEQUENCE [LARGE SCALE GENOMIC DNA]</scope>
    <source>
        <strain evidence="7 8">ATCC 49788</strain>
    </source>
</reference>
<dbReference type="PANTHER" id="PTHR43194:SF5">
    <property type="entry name" value="PIMELOYL-[ACYL-CARRIER PROTEIN] METHYL ESTER ESTERASE"/>
    <property type="match status" value="1"/>
</dbReference>
<keyword evidence="4 5" id="KW-0378">Hydrolase</keyword>
<feature type="binding site" evidence="5">
    <location>
        <position position="244"/>
    </location>
    <ligand>
        <name>substrate</name>
    </ligand>
</feature>
<comment type="similarity">
    <text evidence="5">Belongs to the AB hydrolase superfamily. Carboxylesterase BioH family.</text>
</comment>
<keyword evidence="8" id="KW-1185">Reference proteome</keyword>
<dbReference type="InterPro" id="IPR000073">
    <property type="entry name" value="AB_hydrolase_1"/>
</dbReference>
<comment type="subunit">
    <text evidence="5">Monomer.</text>
</comment>
<dbReference type="InterPro" id="IPR029058">
    <property type="entry name" value="AB_hydrolase_fold"/>
</dbReference>
<dbReference type="InterPro" id="IPR050228">
    <property type="entry name" value="Carboxylesterase_BioH"/>
</dbReference>
<feature type="domain" description="AB hydrolase-1" evidence="6">
    <location>
        <begin position="26"/>
        <end position="255"/>
    </location>
</feature>
<feature type="active site" description="Nucleophile" evidence="5">
    <location>
        <position position="92"/>
    </location>
</feature>
<dbReference type="EMBL" id="FUYB01000002">
    <property type="protein sequence ID" value="SKA69283.1"/>
    <property type="molecule type" value="Genomic_DNA"/>
</dbReference>
<name>A0A1T4VW99_9GAMM</name>
<dbReference type="SUPFAM" id="SSF53474">
    <property type="entry name" value="alpha/beta-Hydrolases"/>
    <property type="match status" value="1"/>
</dbReference>
<dbReference type="Gene3D" id="3.40.50.1820">
    <property type="entry name" value="alpha/beta hydrolase"/>
    <property type="match status" value="1"/>
</dbReference>
<keyword evidence="1 5" id="KW-0719">Serine esterase</keyword>
<comment type="subcellular location">
    <subcellularLocation>
        <location evidence="5">Cytoplasm</location>
    </subcellularLocation>
</comment>
<dbReference type="GO" id="GO:0005737">
    <property type="term" value="C:cytoplasm"/>
    <property type="evidence" value="ECO:0007669"/>
    <property type="project" value="UniProtKB-SubCell"/>
</dbReference>
<comment type="pathway">
    <text evidence="5">Cofactor biosynthesis; biotin biosynthesis.</text>
</comment>
<evidence type="ECO:0000256" key="1">
    <source>
        <dbReference type="ARBA" id="ARBA00022487"/>
    </source>
</evidence>
<feature type="binding site" evidence="5">
    <location>
        <begin position="92"/>
        <end position="93"/>
    </location>
    <ligand>
        <name>substrate</name>
    </ligand>
</feature>
<evidence type="ECO:0000313" key="8">
    <source>
        <dbReference type="Proteomes" id="UP000190460"/>
    </source>
</evidence>
<accession>A0A1T4VW99</accession>
<dbReference type="Proteomes" id="UP000190460">
    <property type="component" value="Unassembled WGS sequence"/>
</dbReference>
<feature type="active site" evidence="5">
    <location>
        <position position="244"/>
    </location>
</feature>
<dbReference type="HAMAP" id="MF_01260">
    <property type="entry name" value="Carboxylester"/>
    <property type="match status" value="1"/>
</dbReference>
<dbReference type="EC" id="3.1.1.85" evidence="5"/>